<evidence type="ECO:0000313" key="9">
    <source>
        <dbReference type="EMBL" id="MFC0199212.1"/>
    </source>
</evidence>
<dbReference type="RefSeq" id="WP_265508892.1">
    <property type="nucleotide sequence ID" value="NZ_JAOTBE010000133.1"/>
</dbReference>
<feature type="transmembrane region" description="Helical" evidence="7">
    <location>
        <begin position="132"/>
        <end position="154"/>
    </location>
</feature>
<dbReference type="PANTHER" id="PTHR40074">
    <property type="entry name" value="O-ACETYLTRANSFERASE WECH"/>
    <property type="match status" value="1"/>
</dbReference>
<evidence type="ECO:0000313" key="10">
    <source>
        <dbReference type="Proteomes" id="UP001589795"/>
    </source>
</evidence>
<dbReference type="GO" id="GO:0016746">
    <property type="term" value="F:acyltransferase activity"/>
    <property type="evidence" value="ECO:0007669"/>
    <property type="project" value="UniProtKB-KW"/>
</dbReference>
<evidence type="ECO:0000256" key="1">
    <source>
        <dbReference type="ARBA" id="ARBA00004651"/>
    </source>
</evidence>
<dbReference type="EMBL" id="JBHLWQ010000021">
    <property type="protein sequence ID" value="MFC0199212.1"/>
    <property type="molecule type" value="Genomic_DNA"/>
</dbReference>
<accession>A0ABV6CEP9</accession>
<keyword evidence="9" id="KW-0012">Acyltransferase</keyword>
<keyword evidence="5 7" id="KW-1133">Transmembrane helix</keyword>
<evidence type="ECO:0000256" key="5">
    <source>
        <dbReference type="ARBA" id="ARBA00022989"/>
    </source>
</evidence>
<keyword evidence="3" id="KW-1003">Cell membrane</keyword>
<feature type="transmembrane region" description="Helical" evidence="7">
    <location>
        <begin position="20"/>
        <end position="38"/>
    </location>
</feature>
<name>A0ABV6CEP9_9RHOB</name>
<reference evidence="9 10" key="1">
    <citation type="submission" date="2024-09" db="EMBL/GenBank/DDBJ databases">
        <authorList>
            <person name="Sun Q."/>
            <person name="Mori K."/>
        </authorList>
    </citation>
    <scope>NUCLEOTIDE SEQUENCE [LARGE SCALE GENOMIC DNA]</scope>
    <source>
        <strain evidence="9 10">CCM 7904</strain>
    </source>
</reference>
<evidence type="ECO:0000259" key="8">
    <source>
        <dbReference type="Pfam" id="PF01757"/>
    </source>
</evidence>
<feature type="transmembrane region" description="Helical" evidence="7">
    <location>
        <begin position="306"/>
        <end position="328"/>
    </location>
</feature>
<feature type="transmembrane region" description="Helical" evidence="7">
    <location>
        <begin position="272"/>
        <end position="294"/>
    </location>
</feature>
<evidence type="ECO:0000256" key="3">
    <source>
        <dbReference type="ARBA" id="ARBA00022475"/>
    </source>
</evidence>
<gene>
    <name evidence="9" type="ORF">ACFFIZ_02400</name>
</gene>
<comment type="caution">
    <text evidence="9">The sequence shown here is derived from an EMBL/GenBank/DDBJ whole genome shotgun (WGS) entry which is preliminary data.</text>
</comment>
<comment type="subcellular location">
    <subcellularLocation>
        <location evidence="1">Cell membrane</location>
        <topology evidence="1">Multi-pass membrane protein</topology>
    </subcellularLocation>
</comment>
<evidence type="ECO:0000256" key="7">
    <source>
        <dbReference type="SAM" id="Phobius"/>
    </source>
</evidence>
<feature type="transmembrane region" description="Helical" evidence="7">
    <location>
        <begin position="92"/>
        <end position="112"/>
    </location>
</feature>
<dbReference type="Proteomes" id="UP001589795">
    <property type="component" value="Unassembled WGS sequence"/>
</dbReference>
<keyword evidence="10" id="KW-1185">Reference proteome</keyword>
<evidence type="ECO:0000256" key="6">
    <source>
        <dbReference type="ARBA" id="ARBA00023136"/>
    </source>
</evidence>
<protein>
    <submittedName>
        <fullName evidence="9">Acyltransferase family protein</fullName>
    </submittedName>
</protein>
<keyword evidence="4 7" id="KW-0812">Transmembrane</keyword>
<dbReference type="InterPro" id="IPR002656">
    <property type="entry name" value="Acyl_transf_3_dom"/>
</dbReference>
<proteinExistence type="inferred from homology"/>
<feature type="transmembrane region" description="Helical" evidence="7">
    <location>
        <begin position="242"/>
        <end position="260"/>
    </location>
</feature>
<organism evidence="9 10">
    <name type="scientific">Paracoccus rhizosphaerae</name>
    <dbReference type="NCBI Taxonomy" id="1133347"/>
    <lineage>
        <taxon>Bacteria</taxon>
        <taxon>Pseudomonadati</taxon>
        <taxon>Pseudomonadota</taxon>
        <taxon>Alphaproteobacteria</taxon>
        <taxon>Rhodobacterales</taxon>
        <taxon>Paracoccaceae</taxon>
        <taxon>Paracoccus</taxon>
    </lineage>
</organism>
<sequence length="340" mass="37313">MAIIDTNGVEVSRRLEWIDIAKGIGIILVVVGHAGRGLSGAELPDRNDFLPLMDETIYAFHMPLFFLLSGITFGMRPPTTIQASLVKRPQRFVYTIIIWTYAFLAMQALAGSSSNAGGSWQNLLQAPLPPFAHFWFLWALLINSVIFSVLQMALRHILSDLKFWSGAVIVSGAIDFAVDVPQKIVPWVAPALNYSLVFAIGGLIGATPLVRAVPSLKIALFGSFLFVSSLWIRVTIDLPINQTIGGLFISIFFIFPIILISNCFGKSFPGRVLAFLGVISLAVYVMHTMFSAFMRIFLIKAGYTDLTLHLVLGVLIGIMGPLTFYLAARRLNILHVTGLA</sequence>
<keyword evidence="6 7" id="KW-0472">Membrane</keyword>
<comment type="similarity">
    <text evidence="2">Belongs to the acyltransferase 3 family.</text>
</comment>
<feature type="transmembrane region" description="Helical" evidence="7">
    <location>
        <begin position="161"/>
        <end position="178"/>
    </location>
</feature>
<keyword evidence="9" id="KW-0808">Transferase</keyword>
<dbReference type="PANTHER" id="PTHR40074:SF2">
    <property type="entry name" value="O-ACETYLTRANSFERASE WECH"/>
    <property type="match status" value="1"/>
</dbReference>
<feature type="transmembrane region" description="Helical" evidence="7">
    <location>
        <begin position="58"/>
        <end position="76"/>
    </location>
</feature>
<feature type="transmembrane region" description="Helical" evidence="7">
    <location>
        <begin position="218"/>
        <end position="236"/>
    </location>
</feature>
<feature type="transmembrane region" description="Helical" evidence="7">
    <location>
        <begin position="184"/>
        <end position="206"/>
    </location>
</feature>
<evidence type="ECO:0000256" key="2">
    <source>
        <dbReference type="ARBA" id="ARBA00007400"/>
    </source>
</evidence>
<evidence type="ECO:0000256" key="4">
    <source>
        <dbReference type="ARBA" id="ARBA00022692"/>
    </source>
</evidence>
<dbReference type="Pfam" id="PF01757">
    <property type="entry name" value="Acyl_transf_3"/>
    <property type="match status" value="1"/>
</dbReference>
<feature type="domain" description="Acyltransferase 3" evidence="8">
    <location>
        <begin position="16"/>
        <end position="324"/>
    </location>
</feature>